<dbReference type="GO" id="GO:0000155">
    <property type="term" value="F:phosphorelay sensor kinase activity"/>
    <property type="evidence" value="ECO:0007669"/>
    <property type="project" value="InterPro"/>
</dbReference>
<dbReference type="FunFam" id="3.30.565.10:FF:000006">
    <property type="entry name" value="Sensor histidine kinase WalK"/>
    <property type="match status" value="1"/>
</dbReference>
<keyword evidence="7" id="KW-0812">Transmembrane</keyword>
<dbReference type="SMART" id="SM00387">
    <property type="entry name" value="HATPase_c"/>
    <property type="match status" value="1"/>
</dbReference>
<comment type="caution">
    <text evidence="11">The sequence shown here is derived from an EMBL/GenBank/DDBJ whole genome shotgun (WGS) entry which is preliminary data.</text>
</comment>
<dbReference type="Proteomes" id="UP000256838">
    <property type="component" value="Unassembled WGS sequence"/>
</dbReference>
<dbReference type="Gene3D" id="3.30.565.10">
    <property type="entry name" value="Histidine kinase-like ATPase, C-terminal domain"/>
    <property type="match status" value="1"/>
</dbReference>
<dbReference type="RefSeq" id="WP_115536243.1">
    <property type="nucleotide sequence ID" value="NZ_QRGA01000015.1"/>
</dbReference>
<dbReference type="Pfam" id="PF00512">
    <property type="entry name" value="HisKA"/>
    <property type="match status" value="1"/>
</dbReference>
<evidence type="ECO:0000256" key="7">
    <source>
        <dbReference type="SAM" id="Phobius"/>
    </source>
</evidence>
<evidence type="ECO:0000313" key="12">
    <source>
        <dbReference type="Proteomes" id="UP000256838"/>
    </source>
</evidence>
<dbReference type="InterPro" id="IPR036097">
    <property type="entry name" value="HisK_dim/P_sf"/>
</dbReference>
<proteinExistence type="predicted"/>
<feature type="transmembrane region" description="Helical" evidence="7">
    <location>
        <begin position="191"/>
        <end position="214"/>
    </location>
</feature>
<evidence type="ECO:0000256" key="3">
    <source>
        <dbReference type="ARBA" id="ARBA00012438"/>
    </source>
</evidence>
<dbReference type="InterPro" id="IPR035965">
    <property type="entry name" value="PAS-like_dom_sf"/>
</dbReference>
<comment type="subcellular location">
    <subcellularLocation>
        <location evidence="2">Cell inner membrane</location>
        <topology evidence="2">Multi-pass membrane protein</topology>
    </subcellularLocation>
</comment>
<dbReference type="EMBL" id="QRGA01000015">
    <property type="protein sequence ID" value="RDU96316.1"/>
    <property type="molecule type" value="Genomic_DNA"/>
</dbReference>
<dbReference type="Pfam" id="PF00989">
    <property type="entry name" value="PAS"/>
    <property type="match status" value="1"/>
</dbReference>
<dbReference type="InterPro" id="IPR003594">
    <property type="entry name" value="HATPase_dom"/>
</dbReference>
<dbReference type="AlphaFoldDB" id="A0A3D8JUJ8"/>
<feature type="domain" description="Histidine kinase" evidence="8">
    <location>
        <begin position="379"/>
        <end position="593"/>
    </location>
</feature>
<evidence type="ECO:0000259" key="9">
    <source>
        <dbReference type="PROSITE" id="PS50112"/>
    </source>
</evidence>
<keyword evidence="7" id="KW-0472">Membrane</keyword>
<dbReference type="Gene3D" id="3.30.450.20">
    <property type="entry name" value="PAS domain"/>
    <property type="match status" value="1"/>
</dbReference>
<dbReference type="CDD" id="cd00130">
    <property type="entry name" value="PAS"/>
    <property type="match status" value="1"/>
</dbReference>
<protein>
    <recommendedName>
        <fullName evidence="3">histidine kinase</fullName>
        <ecNumber evidence="3">2.7.13.3</ecNumber>
    </recommendedName>
</protein>
<dbReference type="EC" id="2.7.13.3" evidence="3"/>
<dbReference type="SMART" id="SM00388">
    <property type="entry name" value="HisKA"/>
    <property type="match status" value="1"/>
</dbReference>
<dbReference type="GO" id="GO:0006355">
    <property type="term" value="P:regulation of DNA-templated transcription"/>
    <property type="evidence" value="ECO:0007669"/>
    <property type="project" value="InterPro"/>
</dbReference>
<evidence type="ECO:0000259" key="10">
    <source>
        <dbReference type="PROSITE" id="PS50113"/>
    </source>
</evidence>
<evidence type="ECO:0000259" key="8">
    <source>
        <dbReference type="PROSITE" id="PS50109"/>
    </source>
</evidence>
<organism evidence="11 12">
    <name type="scientific">Trinickia dinghuensis</name>
    <dbReference type="NCBI Taxonomy" id="2291023"/>
    <lineage>
        <taxon>Bacteria</taxon>
        <taxon>Pseudomonadati</taxon>
        <taxon>Pseudomonadota</taxon>
        <taxon>Betaproteobacteria</taxon>
        <taxon>Burkholderiales</taxon>
        <taxon>Burkholderiaceae</taxon>
        <taxon>Trinickia</taxon>
    </lineage>
</organism>
<name>A0A3D8JUJ8_9BURK</name>
<dbReference type="PANTHER" id="PTHR43304">
    <property type="entry name" value="PHYTOCHROME-LIKE PROTEIN CPH1"/>
    <property type="match status" value="1"/>
</dbReference>
<dbReference type="InterPro" id="IPR000700">
    <property type="entry name" value="PAS-assoc_C"/>
</dbReference>
<dbReference type="GO" id="GO:0005886">
    <property type="term" value="C:plasma membrane"/>
    <property type="evidence" value="ECO:0007669"/>
    <property type="project" value="UniProtKB-SubCell"/>
</dbReference>
<gene>
    <name evidence="11" type="ORF">DWV00_24785</name>
</gene>
<keyword evidence="5" id="KW-0808">Transferase</keyword>
<dbReference type="NCBIfam" id="TIGR00229">
    <property type="entry name" value="sensory_box"/>
    <property type="match status" value="1"/>
</dbReference>
<evidence type="ECO:0000313" key="11">
    <source>
        <dbReference type="EMBL" id="RDU96316.1"/>
    </source>
</evidence>
<dbReference type="Pfam" id="PF05227">
    <property type="entry name" value="CHASE3"/>
    <property type="match status" value="1"/>
</dbReference>
<dbReference type="InterPro" id="IPR000014">
    <property type="entry name" value="PAS"/>
</dbReference>
<dbReference type="InterPro" id="IPR007891">
    <property type="entry name" value="CHASE3"/>
</dbReference>
<dbReference type="Pfam" id="PF02518">
    <property type="entry name" value="HATPase_c"/>
    <property type="match status" value="1"/>
</dbReference>
<dbReference type="CDD" id="cd00082">
    <property type="entry name" value="HisKA"/>
    <property type="match status" value="1"/>
</dbReference>
<dbReference type="PANTHER" id="PTHR43304:SF1">
    <property type="entry name" value="PAC DOMAIN-CONTAINING PROTEIN"/>
    <property type="match status" value="1"/>
</dbReference>
<accession>A0A3D8JUJ8</accession>
<dbReference type="PROSITE" id="PS50112">
    <property type="entry name" value="PAS"/>
    <property type="match status" value="1"/>
</dbReference>
<dbReference type="PROSITE" id="PS50109">
    <property type="entry name" value="HIS_KIN"/>
    <property type="match status" value="1"/>
</dbReference>
<evidence type="ECO:0000256" key="2">
    <source>
        <dbReference type="ARBA" id="ARBA00004429"/>
    </source>
</evidence>
<dbReference type="SMART" id="SM00091">
    <property type="entry name" value="PAS"/>
    <property type="match status" value="1"/>
</dbReference>
<feature type="domain" description="PAS" evidence="9">
    <location>
        <begin position="231"/>
        <end position="275"/>
    </location>
</feature>
<dbReference type="CDD" id="cd19410">
    <property type="entry name" value="HK9-like_sensor"/>
    <property type="match status" value="1"/>
</dbReference>
<dbReference type="OrthoDB" id="9808408at2"/>
<dbReference type="SUPFAM" id="SSF47384">
    <property type="entry name" value="Homodimeric domain of signal transducing histidine kinase"/>
    <property type="match status" value="1"/>
</dbReference>
<dbReference type="InterPro" id="IPR013767">
    <property type="entry name" value="PAS_fold"/>
</dbReference>
<comment type="catalytic activity">
    <reaction evidence="1">
        <text>ATP + protein L-histidine = ADP + protein N-phospho-L-histidine.</text>
        <dbReference type="EC" id="2.7.13.3"/>
    </reaction>
</comment>
<keyword evidence="12" id="KW-1185">Reference proteome</keyword>
<reference evidence="11 12" key="1">
    <citation type="submission" date="2018-08" db="EMBL/GenBank/DDBJ databases">
        <title>Paraburkholderia sp. DHOM06 isolated from forest soil.</title>
        <authorList>
            <person name="Gao Z.-H."/>
            <person name="Qiu L.-H."/>
        </authorList>
    </citation>
    <scope>NUCLEOTIDE SEQUENCE [LARGE SCALE GENOMIC DNA]</scope>
    <source>
        <strain evidence="11 12">DHOM06</strain>
    </source>
</reference>
<keyword evidence="7" id="KW-1133">Transmembrane helix</keyword>
<dbReference type="InterPro" id="IPR005467">
    <property type="entry name" value="His_kinase_dom"/>
</dbReference>
<dbReference type="PRINTS" id="PR00344">
    <property type="entry name" value="BCTRLSENSOR"/>
</dbReference>
<feature type="domain" description="PAC" evidence="10">
    <location>
        <begin position="309"/>
        <end position="361"/>
    </location>
</feature>
<keyword evidence="4" id="KW-0597">Phosphoprotein</keyword>
<dbReference type="SUPFAM" id="SSF55785">
    <property type="entry name" value="PYP-like sensor domain (PAS domain)"/>
    <property type="match status" value="1"/>
</dbReference>
<evidence type="ECO:0000256" key="6">
    <source>
        <dbReference type="ARBA" id="ARBA00022777"/>
    </source>
</evidence>
<evidence type="ECO:0000256" key="1">
    <source>
        <dbReference type="ARBA" id="ARBA00000085"/>
    </source>
</evidence>
<evidence type="ECO:0000256" key="5">
    <source>
        <dbReference type="ARBA" id="ARBA00022679"/>
    </source>
</evidence>
<sequence>MNKAVTRFGGLGGTGWRWVGWGWPFIGLLMLVTAGIGAFGTVSLYNSEAEVQHSDAIYTGLERLLTLSRDAESGQRGFVITGREEYLHPYREAEPQISKQLDRLEALLSGDTVQEQRLAQLRALLDEKHRELQSVISVRRDQGFEPAQAIVQNDTGRTFMEHARAIVLTMEHEVGDQLSARQAAARHTRDLAVAIGLASGLLTVLICLSFGYLARRMLRRAAELTTSLFEQKELLEVTLTSIGDGVVATDADGRITFFNRVAHALTGWRPENTLGHPVDEILRFERSYDGSKAENPGVVAMRERRTVDHSNGTVLVGCDGKRTYVDANGAPTFDSQGRLVGSVLVLHDVTERARAELQLRQRTDELARSNRDLEQFAYVASHDLQEPLRAVAGPLQILQRRYEGKLDDRADEFIGHAVDGATRMQTLIDDLLSYSRVGRLEDPKRAMQVSDALDGALRNLSVVVQETDAQVTHDTLPTVLGIPTQLTLLFQNLIGNAIKFRNKDRPVHVHVGAKPAGDEWQISIADNGIGIAAQYFERIFVIFQRLHTRREYPGTGLGLALCKRIVEHHGGKIWLESKPGEGTTFFFTLPRAAGSNAG</sequence>
<dbReference type="CDD" id="cd16921">
    <property type="entry name" value="HATPase_FilI-like"/>
    <property type="match status" value="1"/>
</dbReference>
<dbReference type="InterPro" id="IPR052162">
    <property type="entry name" value="Sensor_kinase/Photoreceptor"/>
</dbReference>
<keyword evidence="6" id="KW-0418">Kinase</keyword>
<dbReference type="InterPro" id="IPR004358">
    <property type="entry name" value="Sig_transdc_His_kin-like_C"/>
</dbReference>
<dbReference type="PROSITE" id="PS50113">
    <property type="entry name" value="PAC"/>
    <property type="match status" value="1"/>
</dbReference>
<dbReference type="SUPFAM" id="SSF55874">
    <property type="entry name" value="ATPase domain of HSP90 chaperone/DNA topoisomerase II/histidine kinase"/>
    <property type="match status" value="1"/>
</dbReference>
<dbReference type="Gene3D" id="1.10.287.130">
    <property type="match status" value="1"/>
</dbReference>
<evidence type="ECO:0000256" key="4">
    <source>
        <dbReference type="ARBA" id="ARBA00022553"/>
    </source>
</evidence>
<feature type="transmembrane region" description="Helical" evidence="7">
    <location>
        <begin position="20"/>
        <end position="45"/>
    </location>
</feature>
<dbReference type="InterPro" id="IPR003661">
    <property type="entry name" value="HisK_dim/P_dom"/>
</dbReference>
<dbReference type="InterPro" id="IPR036890">
    <property type="entry name" value="HATPase_C_sf"/>
</dbReference>